<evidence type="ECO:0000313" key="1">
    <source>
        <dbReference type="EMBL" id="KAL3952312.1"/>
    </source>
</evidence>
<name>A0ACC4D7I2_PURLI</name>
<gene>
    <name evidence="1" type="ORF">ACCO45_014029</name>
</gene>
<sequence>MASVPCCADTFDAMDLDDSDFYGDEDTTESLQRRVAEFNPSDWLRNQNASRARPPQQANFAGEASQFHNPYAGVPYVWQLTEKVDDFLARLPPLTTEQSEQVPWIFICNPYIPRADKRQSDSELLKGNQDEAPVEEGSKLEWVVQGGIERLQMLQDVHRMLQEAGKSPSFIQREMNKQRKKAGLDVLHLAHAGKVRTGKPQWLLFCPPAEVNETWAILAHATANNELGIAAKVAPRPQSDDPRRDRLICVYTADFHDKADVGRVLQRLRELRLVESKGRVLYYKPDIYTYVGIAHGNPWGLAASIYSSRDVF</sequence>
<comment type="caution">
    <text evidence="1">The sequence shown here is derived from an EMBL/GenBank/DDBJ whole genome shotgun (WGS) entry which is preliminary data.</text>
</comment>
<dbReference type="EMBL" id="JBGNUJ010000013">
    <property type="protein sequence ID" value="KAL3952312.1"/>
    <property type="molecule type" value="Genomic_DNA"/>
</dbReference>
<accession>A0ACC4D7I2</accession>
<keyword evidence="2" id="KW-1185">Reference proteome</keyword>
<evidence type="ECO:0000313" key="2">
    <source>
        <dbReference type="Proteomes" id="UP001638806"/>
    </source>
</evidence>
<protein>
    <submittedName>
        <fullName evidence="1">Uncharacterized protein</fullName>
    </submittedName>
</protein>
<proteinExistence type="predicted"/>
<reference evidence="1" key="1">
    <citation type="submission" date="2024-12" db="EMBL/GenBank/DDBJ databases">
        <title>Comparative genomics and development of molecular markers within Purpureocillium lilacinum and among Purpureocillium species.</title>
        <authorList>
            <person name="Yeh Z.-Y."/>
            <person name="Ni N.-T."/>
            <person name="Lo P.-H."/>
            <person name="Mushyakhwo K."/>
            <person name="Lin C.-F."/>
            <person name="Nai Y.-S."/>
        </authorList>
    </citation>
    <scope>NUCLEOTIDE SEQUENCE</scope>
    <source>
        <strain evidence="1">NCHU-NPUST-175</strain>
    </source>
</reference>
<organism evidence="1 2">
    <name type="scientific">Purpureocillium lilacinum</name>
    <name type="common">Paecilomyces lilacinus</name>
    <dbReference type="NCBI Taxonomy" id="33203"/>
    <lineage>
        <taxon>Eukaryota</taxon>
        <taxon>Fungi</taxon>
        <taxon>Dikarya</taxon>
        <taxon>Ascomycota</taxon>
        <taxon>Pezizomycotina</taxon>
        <taxon>Sordariomycetes</taxon>
        <taxon>Hypocreomycetidae</taxon>
        <taxon>Hypocreales</taxon>
        <taxon>Ophiocordycipitaceae</taxon>
        <taxon>Purpureocillium</taxon>
    </lineage>
</organism>
<dbReference type="Proteomes" id="UP001638806">
    <property type="component" value="Unassembled WGS sequence"/>
</dbReference>